<evidence type="ECO:0000313" key="2">
    <source>
        <dbReference type="Proteomes" id="UP000249282"/>
    </source>
</evidence>
<name>A0A2W5RDH6_ACIJO</name>
<dbReference type="Proteomes" id="UP000249282">
    <property type="component" value="Unassembled WGS sequence"/>
</dbReference>
<evidence type="ECO:0000313" key="1">
    <source>
        <dbReference type="EMBL" id="PZQ86899.1"/>
    </source>
</evidence>
<proteinExistence type="predicted"/>
<comment type="caution">
    <text evidence="1">The sequence shown here is derived from an EMBL/GenBank/DDBJ whole genome shotgun (WGS) entry which is preliminary data.</text>
</comment>
<protein>
    <submittedName>
        <fullName evidence="1">Uncharacterized protein</fullName>
    </submittedName>
</protein>
<accession>A0A2W5RDH6</accession>
<dbReference type="AlphaFoldDB" id="A0A2W5RDH6"/>
<reference evidence="1 2" key="1">
    <citation type="submission" date="2017-11" db="EMBL/GenBank/DDBJ databases">
        <title>Infants hospitalized years apart are colonized by the same room-sourced microbial strains.</title>
        <authorList>
            <person name="Brooks B."/>
            <person name="Olm M.R."/>
            <person name="Firek B.A."/>
            <person name="Baker R."/>
            <person name="Thomas B.C."/>
            <person name="Morowitz M.J."/>
            <person name="Banfield J.F."/>
        </authorList>
    </citation>
    <scope>NUCLEOTIDE SEQUENCE [LARGE SCALE GENOMIC DNA]</scope>
    <source>
        <strain evidence="1">S2_003_000_R3_20</strain>
    </source>
</reference>
<dbReference type="EMBL" id="QFQJ01000077">
    <property type="protein sequence ID" value="PZQ86899.1"/>
    <property type="molecule type" value="Genomic_DNA"/>
</dbReference>
<sequence>MKFITDVLPGECVILTPSLIHCQLQIVDLFDKAVVIFEYSPPAEGWTHESLCALDIPLERLQGANAYLGDAWVGSTEV</sequence>
<gene>
    <name evidence="1" type="ORF">DI542_13050</name>
</gene>
<organism evidence="1 2">
    <name type="scientific">Acinetobacter johnsonii</name>
    <dbReference type="NCBI Taxonomy" id="40214"/>
    <lineage>
        <taxon>Bacteria</taxon>
        <taxon>Pseudomonadati</taxon>
        <taxon>Pseudomonadota</taxon>
        <taxon>Gammaproteobacteria</taxon>
        <taxon>Moraxellales</taxon>
        <taxon>Moraxellaceae</taxon>
        <taxon>Acinetobacter</taxon>
    </lineage>
</organism>